<comment type="similarity">
    <text evidence="3">Belongs to the GRAS family.</text>
</comment>
<evidence type="ECO:0000313" key="5">
    <source>
        <dbReference type="Proteomes" id="UP000006591"/>
    </source>
</evidence>
<evidence type="ECO:0000256" key="3">
    <source>
        <dbReference type="PROSITE-ProRule" id="PRU01191"/>
    </source>
</evidence>
<sequence length="214" mass="23941">MVVTEQEPHAAGLTERFVEVLNYYAALFDCLEVGGARGSVERTRVERWLLGEEIKNIVVCDGGELRERHERLEGAGFGRVPLSYYALLQARRVAQGLRLRRLQGPGGEGQLLPLLARSRPLLRLRMARPPLRRLAPLAAIDASPLLPRHCYLALLPAASPPYSSRRRLALLSIRTAQSREREDEGREEGKERVGLFGQADRCCLRRSHADSAVT</sequence>
<keyword evidence="1" id="KW-0805">Transcription regulation</keyword>
<dbReference type="STRING" id="4536.A0A0E0GNT8"/>
<proteinExistence type="inferred from homology"/>
<reference evidence="4" key="2">
    <citation type="submission" date="2018-04" db="EMBL/GenBank/DDBJ databases">
        <title>OnivRS2 (Oryza nivara Reference Sequence Version 2).</title>
        <authorList>
            <person name="Zhang J."/>
            <person name="Kudrna D."/>
            <person name="Lee S."/>
            <person name="Talag J."/>
            <person name="Rajasekar S."/>
            <person name="Welchert J."/>
            <person name="Hsing Y.-I."/>
            <person name="Wing R.A."/>
        </authorList>
    </citation>
    <scope>NUCLEOTIDE SEQUENCE [LARGE SCALE GENOMIC DNA]</scope>
    <source>
        <strain evidence="4">SL10</strain>
    </source>
</reference>
<reference evidence="4" key="1">
    <citation type="submission" date="2015-04" db="UniProtKB">
        <authorList>
            <consortium name="EnsemblPlants"/>
        </authorList>
    </citation>
    <scope>IDENTIFICATION</scope>
    <source>
        <strain evidence="4">SL10</strain>
    </source>
</reference>
<feature type="region of interest" description="SAW" evidence="3">
    <location>
        <begin position="59"/>
        <end position="128"/>
    </location>
</feature>
<keyword evidence="5" id="KW-1185">Reference proteome</keyword>
<dbReference type="Proteomes" id="UP000006591">
    <property type="component" value="Chromosome 3"/>
</dbReference>
<dbReference type="Gramene" id="ONIVA03G22450.1">
    <property type="protein sequence ID" value="ONIVA03G22450.1"/>
    <property type="gene ID" value="ONIVA03G22450"/>
</dbReference>
<organism evidence="4">
    <name type="scientific">Oryza nivara</name>
    <name type="common">Indian wild rice</name>
    <name type="synonym">Oryza sativa f. spontanea</name>
    <dbReference type="NCBI Taxonomy" id="4536"/>
    <lineage>
        <taxon>Eukaryota</taxon>
        <taxon>Viridiplantae</taxon>
        <taxon>Streptophyta</taxon>
        <taxon>Embryophyta</taxon>
        <taxon>Tracheophyta</taxon>
        <taxon>Spermatophyta</taxon>
        <taxon>Magnoliopsida</taxon>
        <taxon>Liliopsida</taxon>
        <taxon>Poales</taxon>
        <taxon>Poaceae</taxon>
        <taxon>BOP clade</taxon>
        <taxon>Oryzoideae</taxon>
        <taxon>Oryzeae</taxon>
        <taxon>Oryzinae</taxon>
        <taxon>Oryza</taxon>
    </lineage>
</organism>
<dbReference type="PANTHER" id="PTHR31636">
    <property type="entry name" value="OSJNBA0084A10.13 PROTEIN-RELATED"/>
    <property type="match status" value="1"/>
</dbReference>
<name>A0A0E0GNT8_ORYNI</name>
<accession>A0A0E0GNT8</accession>
<evidence type="ECO:0000313" key="4">
    <source>
        <dbReference type="EnsemblPlants" id="ONIVA03G22450.1"/>
    </source>
</evidence>
<dbReference type="InterPro" id="IPR005202">
    <property type="entry name" value="TF_GRAS"/>
</dbReference>
<keyword evidence="2" id="KW-0804">Transcription</keyword>
<dbReference type="Pfam" id="PF03514">
    <property type="entry name" value="GRAS"/>
    <property type="match status" value="1"/>
</dbReference>
<dbReference type="AlphaFoldDB" id="A0A0E0GNT8"/>
<dbReference type="EnsemblPlants" id="ONIVA03G22450.1">
    <property type="protein sequence ID" value="ONIVA03G22450.1"/>
    <property type="gene ID" value="ONIVA03G22450"/>
</dbReference>
<evidence type="ECO:0000256" key="2">
    <source>
        <dbReference type="ARBA" id="ARBA00023163"/>
    </source>
</evidence>
<evidence type="ECO:0000256" key="1">
    <source>
        <dbReference type="ARBA" id="ARBA00023015"/>
    </source>
</evidence>
<dbReference type="eggNOG" id="ENOG502QPNC">
    <property type="taxonomic scope" value="Eukaryota"/>
</dbReference>
<dbReference type="PROSITE" id="PS50985">
    <property type="entry name" value="GRAS"/>
    <property type="match status" value="1"/>
</dbReference>
<protein>
    <submittedName>
        <fullName evidence="4">Uncharacterized protein</fullName>
    </submittedName>
</protein>
<comment type="caution">
    <text evidence="3">Lacks conserved residue(s) required for the propagation of feature annotation.</text>
</comment>
<dbReference type="HOGENOM" id="CLU_104474_0_0_1"/>